<reference evidence="2 3" key="1">
    <citation type="journal article" date="2013" name="PLoS Genet.">
        <title>Distinctive expansion of potential virulence genes in the genome of the oomycete fish pathogen Saprolegnia parasitica.</title>
        <authorList>
            <person name="Jiang R.H."/>
            <person name="de Bruijn I."/>
            <person name="Haas B.J."/>
            <person name="Belmonte R."/>
            <person name="Lobach L."/>
            <person name="Christie J."/>
            <person name="van den Ackerveken G."/>
            <person name="Bottin A."/>
            <person name="Bulone V."/>
            <person name="Diaz-Moreno S.M."/>
            <person name="Dumas B."/>
            <person name="Fan L."/>
            <person name="Gaulin E."/>
            <person name="Govers F."/>
            <person name="Grenville-Briggs L.J."/>
            <person name="Horner N.R."/>
            <person name="Levin J.Z."/>
            <person name="Mammella M."/>
            <person name="Meijer H.J."/>
            <person name="Morris P."/>
            <person name="Nusbaum C."/>
            <person name="Oome S."/>
            <person name="Phillips A.J."/>
            <person name="van Rooyen D."/>
            <person name="Rzeszutek E."/>
            <person name="Saraiva M."/>
            <person name="Secombes C.J."/>
            <person name="Seidl M.F."/>
            <person name="Snel B."/>
            <person name="Stassen J.H."/>
            <person name="Sykes S."/>
            <person name="Tripathy S."/>
            <person name="van den Berg H."/>
            <person name="Vega-Arreguin J.C."/>
            <person name="Wawra S."/>
            <person name="Young S.K."/>
            <person name="Zeng Q."/>
            <person name="Dieguez-Uribeondo J."/>
            <person name="Russ C."/>
            <person name="Tyler B.M."/>
            <person name="van West P."/>
        </authorList>
    </citation>
    <scope>NUCLEOTIDE SEQUENCE [LARGE SCALE GENOMIC DNA]</scope>
    <source>
        <strain evidence="2 3">CBS 223.65</strain>
    </source>
</reference>
<feature type="chain" id="PRO_5001633740" description="IS4 family transposase" evidence="1">
    <location>
        <begin position="36"/>
        <end position="64"/>
    </location>
</feature>
<dbReference type="Proteomes" id="UP000030745">
    <property type="component" value="Unassembled WGS sequence"/>
</dbReference>
<dbReference type="AlphaFoldDB" id="A0A067BUV7"/>
<dbReference type="KEGG" id="spar:SPRG_21692"/>
<evidence type="ECO:0000313" key="2">
    <source>
        <dbReference type="EMBL" id="KDO18407.1"/>
    </source>
</evidence>
<feature type="signal peptide" evidence="1">
    <location>
        <begin position="1"/>
        <end position="35"/>
    </location>
</feature>
<evidence type="ECO:0000313" key="3">
    <source>
        <dbReference type="Proteomes" id="UP000030745"/>
    </source>
</evidence>
<dbReference type="EMBL" id="KK583440">
    <property type="protein sequence ID" value="KDO18407.1"/>
    <property type="molecule type" value="Genomic_DNA"/>
</dbReference>
<sequence length="64" mass="7672">QTQRKRDRVRARSRLARVELLTLLMLVRLLHHCVASERFANQLWTTFAQALLERMPWSAKQLRT</sequence>
<accession>A0A067BUV7</accession>
<evidence type="ECO:0000256" key="1">
    <source>
        <dbReference type="SAM" id="SignalP"/>
    </source>
</evidence>
<proteinExistence type="predicted"/>
<keyword evidence="1" id="KW-0732">Signal</keyword>
<protein>
    <recommendedName>
        <fullName evidence="4">IS4 family transposase</fullName>
    </recommendedName>
</protein>
<name>A0A067BUV7_SAPPC</name>
<organism evidence="2 3">
    <name type="scientific">Saprolegnia parasitica (strain CBS 223.65)</name>
    <dbReference type="NCBI Taxonomy" id="695850"/>
    <lineage>
        <taxon>Eukaryota</taxon>
        <taxon>Sar</taxon>
        <taxon>Stramenopiles</taxon>
        <taxon>Oomycota</taxon>
        <taxon>Saprolegniomycetes</taxon>
        <taxon>Saprolegniales</taxon>
        <taxon>Saprolegniaceae</taxon>
        <taxon>Saprolegnia</taxon>
    </lineage>
</organism>
<keyword evidence="3" id="KW-1185">Reference proteome</keyword>
<dbReference type="RefSeq" id="XP_012210884.1">
    <property type="nucleotide sequence ID" value="XM_012355494.1"/>
</dbReference>
<dbReference type="GeneID" id="24142303"/>
<gene>
    <name evidence="2" type="ORF">SPRG_21692</name>
</gene>
<evidence type="ECO:0008006" key="4">
    <source>
        <dbReference type="Google" id="ProtNLM"/>
    </source>
</evidence>
<dbReference type="VEuPathDB" id="FungiDB:SPRG_21692"/>
<feature type="non-terminal residue" evidence="2">
    <location>
        <position position="1"/>
    </location>
</feature>